<dbReference type="InterPro" id="IPR037053">
    <property type="entry name" value="Phage_tail_collar_dom_sf"/>
</dbReference>
<dbReference type="SUPFAM" id="SSF88874">
    <property type="entry name" value="Receptor-binding domain of short tail fibre protein gp12"/>
    <property type="match status" value="1"/>
</dbReference>
<evidence type="ECO:0000313" key="3">
    <source>
        <dbReference type="Proteomes" id="UP000521676"/>
    </source>
</evidence>
<evidence type="ECO:0000259" key="1">
    <source>
        <dbReference type="Pfam" id="PF07484"/>
    </source>
</evidence>
<accession>A0A8T7M6X9</accession>
<reference evidence="2 3" key="1">
    <citation type="submission" date="2020-06" db="EMBL/GenBank/DDBJ databases">
        <title>Anoxygenic phototrophic Chloroflexota member uses a Type I reaction center.</title>
        <authorList>
            <person name="Tsuji J.M."/>
            <person name="Shaw N.A."/>
            <person name="Nagashima S."/>
            <person name="Venkiteswaran J."/>
            <person name="Schiff S.L."/>
            <person name="Hanada S."/>
            <person name="Tank M."/>
            <person name="Neufeld J.D."/>
        </authorList>
    </citation>
    <scope>NUCLEOTIDE SEQUENCE [LARGE SCALE GENOMIC DNA]</scope>
    <source>
        <strain evidence="2">L227-S17</strain>
    </source>
</reference>
<evidence type="ECO:0000313" key="2">
    <source>
        <dbReference type="EMBL" id="NWJ47905.1"/>
    </source>
</evidence>
<protein>
    <submittedName>
        <fullName evidence="2">Tail fiber protein</fullName>
    </submittedName>
</protein>
<gene>
    <name evidence="2" type="ORF">HXX08_18785</name>
</gene>
<feature type="domain" description="Phage tail collar" evidence="1">
    <location>
        <begin position="43"/>
        <end position="96"/>
    </location>
</feature>
<sequence>MYGGDGVVNFRIPNFNENASPDLQFYIALSGIYPSRSLAPYVGDIRLFNDMDAPNGWALCDGSMLPISQYPDLYACIGTTYGGDDNENFALPNFNGGSWDNKHIIALTGSPRQPGIRLSF</sequence>
<dbReference type="EMBL" id="JACATZ010000003">
    <property type="protein sequence ID" value="NWJ47905.1"/>
    <property type="molecule type" value="Genomic_DNA"/>
</dbReference>
<dbReference type="Gene3D" id="3.90.1340.10">
    <property type="entry name" value="Phage tail collar domain"/>
    <property type="match status" value="1"/>
</dbReference>
<comment type="caution">
    <text evidence="2">The sequence shown here is derived from an EMBL/GenBank/DDBJ whole genome shotgun (WGS) entry which is preliminary data.</text>
</comment>
<proteinExistence type="predicted"/>
<dbReference type="AlphaFoldDB" id="A0A8T7M6X9"/>
<dbReference type="InterPro" id="IPR011083">
    <property type="entry name" value="Phage_tail_collar_dom"/>
</dbReference>
<name>A0A8T7M6X9_9CHLR</name>
<dbReference type="Pfam" id="PF07484">
    <property type="entry name" value="Collar"/>
    <property type="match status" value="1"/>
</dbReference>
<dbReference type="Proteomes" id="UP000521676">
    <property type="component" value="Unassembled WGS sequence"/>
</dbReference>
<organism evidence="2 3">
    <name type="scientific">Candidatus Chlorohelix allophototropha</name>
    <dbReference type="NCBI Taxonomy" id="3003348"/>
    <lineage>
        <taxon>Bacteria</taxon>
        <taxon>Bacillati</taxon>
        <taxon>Chloroflexota</taxon>
        <taxon>Chloroflexia</taxon>
        <taxon>Candidatus Chloroheliales</taxon>
        <taxon>Candidatus Chloroheliaceae</taxon>
        <taxon>Candidatus Chlorohelix</taxon>
    </lineage>
</organism>